<evidence type="ECO:0000256" key="1">
    <source>
        <dbReference type="SAM" id="Phobius"/>
    </source>
</evidence>
<reference evidence="2" key="2">
    <citation type="submission" date="2023-06" db="EMBL/GenBank/DDBJ databases">
        <authorList>
            <consortium name="Lawrence Berkeley National Laboratory"/>
            <person name="Mondo S.J."/>
            <person name="Hensen N."/>
            <person name="Bonometti L."/>
            <person name="Westerberg I."/>
            <person name="Brannstrom I.O."/>
            <person name="Guillou S."/>
            <person name="Cros-Aarteil S."/>
            <person name="Calhoun S."/>
            <person name="Haridas S."/>
            <person name="Kuo A."/>
            <person name="Pangilinan J."/>
            <person name="Riley R."/>
            <person name="Labutti K."/>
            <person name="Andreopoulos B."/>
            <person name="Lipzen A."/>
            <person name="Chen C."/>
            <person name="Yanf M."/>
            <person name="Daum C."/>
            <person name="Ng V."/>
            <person name="Clum A."/>
            <person name="Steindorff A."/>
            <person name="Ohm R."/>
            <person name="Martin F."/>
            <person name="Silar P."/>
            <person name="Natvig D."/>
            <person name="Lalanne C."/>
            <person name="Gautier V."/>
            <person name="Ament-Velasquez S.L."/>
            <person name="Kruys A."/>
            <person name="Hutchinson M.I."/>
            <person name="Powell A.J."/>
            <person name="Barry K."/>
            <person name="Miller A.N."/>
            <person name="Grigoriev I.V."/>
            <person name="Debuchy R."/>
            <person name="Gladieux P."/>
            <person name="Thoren M.H."/>
            <person name="Johannesson H."/>
        </authorList>
    </citation>
    <scope>NUCLEOTIDE SEQUENCE</scope>
    <source>
        <strain evidence="2">CBS 333.67</strain>
    </source>
</reference>
<keyword evidence="1" id="KW-0812">Transmembrane</keyword>
<dbReference type="GeneID" id="87887403"/>
<dbReference type="EMBL" id="JAUDZG010000001">
    <property type="protein sequence ID" value="KAK3311498.1"/>
    <property type="molecule type" value="Genomic_DNA"/>
</dbReference>
<gene>
    <name evidence="2" type="ORF">B0T15DRAFT_521658</name>
</gene>
<keyword evidence="1" id="KW-0472">Membrane</keyword>
<dbReference type="Proteomes" id="UP001273166">
    <property type="component" value="Unassembled WGS sequence"/>
</dbReference>
<proteinExistence type="predicted"/>
<feature type="transmembrane region" description="Helical" evidence="1">
    <location>
        <begin position="36"/>
        <end position="60"/>
    </location>
</feature>
<reference evidence="2" key="1">
    <citation type="journal article" date="2023" name="Mol. Phylogenet. Evol.">
        <title>Genome-scale phylogeny and comparative genomics of the fungal order Sordariales.</title>
        <authorList>
            <person name="Hensen N."/>
            <person name="Bonometti L."/>
            <person name="Westerberg I."/>
            <person name="Brannstrom I.O."/>
            <person name="Guillou S."/>
            <person name="Cros-Aarteil S."/>
            <person name="Calhoun S."/>
            <person name="Haridas S."/>
            <person name="Kuo A."/>
            <person name="Mondo S."/>
            <person name="Pangilinan J."/>
            <person name="Riley R."/>
            <person name="LaButti K."/>
            <person name="Andreopoulos B."/>
            <person name="Lipzen A."/>
            <person name="Chen C."/>
            <person name="Yan M."/>
            <person name="Daum C."/>
            <person name="Ng V."/>
            <person name="Clum A."/>
            <person name="Steindorff A."/>
            <person name="Ohm R.A."/>
            <person name="Martin F."/>
            <person name="Silar P."/>
            <person name="Natvig D.O."/>
            <person name="Lalanne C."/>
            <person name="Gautier V."/>
            <person name="Ament-Velasquez S.L."/>
            <person name="Kruys A."/>
            <person name="Hutchinson M.I."/>
            <person name="Powell A.J."/>
            <person name="Barry K."/>
            <person name="Miller A.N."/>
            <person name="Grigoriev I.V."/>
            <person name="Debuchy R."/>
            <person name="Gladieux P."/>
            <person name="Hiltunen Thoren M."/>
            <person name="Johannesson H."/>
        </authorList>
    </citation>
    <scope>NUCLEOTIDE SEQUENCE</scope>
    <source>
        <strain evidence="2">CBS 333.67</strain>
    </source>
</reference>
<accession>A0AAJ0H459</accession>
<comment type="caution">
    <text evidence="2">The sequence shown here is derived from an EMBL/GenBank/DDBJ whole genome shotgun (WGS) entry which is preliminary data.</text>
</comment>
<keyword evidence="1" id="KW-1133">Transmembrane helix</keyword>
<feature type="transmembrane region" description="Helical" evidence="1">
    <location>
        <begin position="12"/>
        <end position="30"/>
    </location>
</feature>
<dbReference type="RefSeq" id="XP_062727278.1">
    <property type="nucleotide sequence ID" value="XM_062868574.1"/>
</dbReference>
<organism evidence="2 3">
    <name type="scientific">Chaetomium strumarium</name>
    <dbReference type="NCBI Taxonomy" id="1170767"/>
    <lineage>
        <taxon>Eukaryota</taxon>
        <taxon>Fungi</taxon>
        <taxon>Dikarya</taxon>
        <taxon>Ascomycota</taxon>
        <taxon>Pezizomycotina</taxon>
        <taxon>Sordariomycetes</taxon>
        <taxon>Sordariomycetidae</taxon>
        <taxon>Sordariales</taxon>
        <taxon>Chaetomiaceae</taxon>
        <taxon>Chaetomium</taxon>
    </lineage>
</organism>
<protein>
    <submittedName>
        <fullName evidence="2">Uncharacterized protein</fullName>
    </submittedName>
</protein>
<keyword evidence="3" id="KW-1185">Reference proteome</keyword>
<sequence>MSSKTEDCRIECSPASSFFPFPAFPFVLFLSKKLPFSYFIFSDSFSVSLFVSGVCIKPYFFGAFLYSRRGGGFFVQASHSILDNLD</sequence>
<evidence type="ECO:0000313" key="2">
    <source>
        <dbReference type="EMBL" id="KAK3311498.1"/>
    </source>
</evidence>
<dbReference type="AlphaFoldDB" id="A0AAJ0H459"/>
<evidence type="ECO:0000313" key="3">
    <source>
        <dbReference type="Proteomes" id="UP001273166"/>
    </source>
</evidence>
<name>A0AAJ0H459_9PEZI</name>